<gene>
    <name evidence="2" type="ORF">NE632_07540</name>
</gene>
<accession>A0AAW5KMK7</accession>
<feature type="transmembrane region" description="Helical" evidence="1">
    <location>
        <begin position="35"/>
        <end position="58"/>
    </location>
</feature>
<keyword evidence="1" id="KW-0812">Transmembrane</keyword>
<comment type="caution">
    <text evidence="2">The sequence shown here is derived from an EMBL/GenBank/DDBJ whole genome shotgun (WGS) entry which is preliminary data.</text>
</comment>
<keyword evidence="1" id="KW-0472">Membrane</keyword>
<dbReference type="RefSeq" id="WP_256322036.1">
    <property type="nucleotide sequence ID" value="NZ_JANGCN010000014.1"/>
</dbReference>
<dbReference type="AlphaFoldDB" id="A0AAW5KMK7"/>
<organism evidence="2 3">
    <name type="scientific">Ruminococcus bicirculans</name>
    <name type="common">ex Wegman et al. 2014</name>
    <dbReference type="NCBI Taxonomy" id="1160721"/>
    <lineage>
        <taxon>Bacteria</taxon>
        <taxon>Bacillati</taxon>
        <taxon>Bacillota</taxon>
        <taxon>Clostridia</taxon>
        <taxon>Eubacteriales</taxon>
        <taxon>Oscillospiraceae</taxon>
        <taxon>Ruminococcus</taxon>
    </lineage>
</organism>
<evidence type="ECO:0000313" key="3">
    <source>
        <dbReference type="Proteomes" id="UP001206236"/>
    </source>
</evidence>
<dbReference type="EMBL" id="JANGCN010000014">
    <property type="protein sequence ID" value="MCQ5153159.1"/>
    <property type="molecule type" value="Genomic_DNA"/>
</dbReference>
<reference evidence="2" key="1">
    <citation type="submission" date="2022-06" db="EMBL/GenBank/DDBJ databases">
        <title>Isolation of gut microbiota from human fecal samples.</title>
        <authorList>
            <person name="Pamer E.G."/>
            <person name="Barat B."/>
            <person name="Waligurski E."/>
            <person name="Medina S."/>
            <person name="Paddock L."/>
            <person name="Mostad J."/>
        </authorList>
    </citation>
    <scope>NUCLEOTIDE SEQUENCE</scope>
    <source>
        <strain evidence="2">DFI.5.57</strain>
    </source>
</reference>
<evidence type="ECO:0000313" key="2">
    <source>
        <dbReference type="EMBL" id="MCQ5153159.1"/>
    </source>
</evidence>
<name>A0AAW5KMK7_9FIRM</name>
<feature type="transmembrane region" description="Helical" evidence="1">
    <location>
        <begin position="117"/>
        <end position="138"/>
    </location>
</feature>
<protein>
    <submittedName>
        <fullName evidence="2">Uncharacterized protein</fullName>
    </submittedName>
</protein>
<sequence length="300" mass="33994">MSNESTIQVEEKDICKKKSVFDTIKSDKNNNYSSYAALIGVLLTISGIIVKGISAIVIEGYNSYFSINGSYAQISEANIFSNLFDLLFKGLILLLFNYFMGYIIIRTHGFWKTVRNVVCIYLVTMVALFIFACVILDYNIIKIWKDVTALEVLKCLRSLFILCTAIYYFGLSIGIAFKNQKFFTKPIDKAVDMVDKKTNTKKTGKKVIIALIAVFVIVQTFCFFKLGESFAALKRDYRLIDNNTKVILAEKDGTYLCANCKYDEKSNHLEIYSSKQVCIDTENVEMNVINVFGVNVDKGK</sequence>
<proteinExistence type="predicted"/>
<feature type="transmembrane region" description="Helical" evidence="1">
    <location>
        <begin position="86"/>
        <end position="105"/>
    </location>
</feature>
<feature type="transmembrane region" description="Helical" evidence="1">
    <location>
        <begin position="207"/>
        <end position="226"/>
    </location>
</feature>
<feature type="transmembrane region" description="Helical" evidence="1">
    <location>
        <begin position="158"/>
        <end position="177"/>
    </location>
</feature>
<evidence type="ECO:0000256" key="1">
    <source>
        <dbReference type="SAM" id="Phobius"/>
    </source>
</evidence>
<dbReference type="Proteomes" id="UP001206236">
    <property type="component" value="Unassembled WGS sequence"/>
</dbReference>
<keyword evidence="1" id="KW-1133">Transmembrane helix</keyword>